<accession>A0ACB9KUR3</accession>
<proteinExistence type="predicted"/>
<evidence type="ECO:0000313" key="1">
    <source>
        <dbReference type="EMBL" id="KAI4300826.1"/>
    </source>
</evidence>
<organism evidence="1 2">
    <name type="scientific">Bauhinia variegata</name>
    <name type="common">Purple orchid tree</name>
    <name type="synonym">Phanera variegata</name>
    <dbReference type="NCBI Taxonomy" id="167791"/>
    <lineage>
        <taxon>Eukaryota</taxon>
        <taxon>Viridiplantae</taxon>
        <taxon>Streptophyta</taxon>
        <taxon>Embryophyta</taxon>
        <taxon>Tracheophyta</taxon>
        <taxon>Spermatophyta</taxon>
        <taxon>Magnoliopsida</taxon>
        <taxon>eudicotyledons</taxon>
        <taxon>Gunneridae</taxon>
        <taxon>Pentapetalae</taxon>
        <taxon>rosids</taxon>
        <taxon>fabids</taxon>
        <taxon>Fabales</taxon>
        <taxon>Fabaceae</taxon>
        <taxon>Cercidoideae</taxon>
        <taxon>Cercideae</taxon>
        <taxon>Bauhiniinae</taxon>
        <taxon>Bauhinia</taxon>
    </lineage>
</organism>
<reference evidence="1 2" key="1">
    <citation type="journal article" date="2022" name="DNA Res.">
        <title>Chromosomal-level genome assembly of the orchid tree Bauhinia variegata (Leguminosae; Cercidoideae) supports the allotetraploid origin hypothesis of Bauhinia.</title>
        <authorList>
            <person name="Zhong Y."/>
            <person name="Chen Y."/>
            <person name="Zheng D."/>
            <person name="Pang J."/>
            <person name="Liu Y."/>
            <person name="Luo S."/>
            <person name="Meng S."/>
            <person name="Qian L."/>
            <person name="Wei D."/>
            <person name="Dai S."/>
            <person name="Zhou R."/>
        </authorList>
    </citation>
    <scope>NUCLEOTIDE SEQUENCE [LARGE SCALE GENOMIC DNA]</scope>
    <source>
        <strain evidence="1">BV-YZ2020</strain>
    </source>
</reference>
<name>A0ACB9KUR3_BAUVA</name>
<keyword evidence="2" id="KW-1185">Reference proteome</keyword>
<sequence length="139" mass="15606">MSDIVISYYEYGGAWHRYCSGIARVPEQRRTAKIHDFCLGIPFGGFVLSGGISGFIFSRSPATLSNRVLFEVALLFLSTISLKVWRQKSSLSFILGQAALSVSGRTFKPTHGQRKLLRIISSAMLCFYLYVLVWRKSTT</sequence>
<evidence type="ECO:0000313" key="2">
    <source>
        <dbReference type="Proteomes" id="UP000828941"/>
    </source>
</evidence>
<protein>
    <submittedName>
        <fullName evidence="1">Uncharacterized protein</fullName>
    </submittedName>
</protein>
<gene>
    <name evidence="1" type="ORF">L6164_034160</name>
</gene>
<dbReference type="EMBL" id="CM039438">
    <property type="protein sequence ID" value="KAI4300826.1"/>
    <property type="molecule type" value="Genomic_DNA"/>
</dbReference>
<comment type="caution">
    <text evidence="1">The sequence shown here is derived from an EMBL/GenBank/DDBJ whole genome shotgun (WGS) entry which is preliminary data.</text>
</comment>
<dbReference type="Proteomes" id="UP000828941">
    <property type="component" value="Chromosome 13"/>
</dbReference>